<dbReference type="Proteomes" id="UP001165085">
    <property type="component" value="Unassembled WGS sequence"/>
</dbReference>
<comment type="subcellular location">
    <subcellularLocation>
        <location evidence="1">Nucleus</location>
        <location evidence="1">Nucleolus</location>
    </subcellularLocation>
</comment>
<accession>A0A9W7BIQ4</accession>
<dbReference type="FunFam" id="3.40.1280.10:FF:000003">
    <property type="entry name" value="Ribosomal RNA small subunit methyltransferase"/>
    <property type="match status" value="1"/>
</dbReference>
<keyword evidence="8" id="KW-0699">rRNA-binding</keyword>
<comment type="similarity">
    <text evidence="2">Belongs to the class IV-like SAM-binding methyltransferase superfamily. RNA methyltransferase NEP1 family.</text>
</comment>
<evidence type="ECO:0000313" key="12">
    <source>
        <dbReference type="EMBL" id="GMH91161.1"/>
    </source>
</evidence>
<dbReference type="SUPFAM" id="SSF75217">
    <property type="entry name" value="alpha/beta knot"/>
    <property type="match status" value="1"/>
</dbReference>
<evidence type="ECO:0008006" key="14">
    <source>
        <dbReference type="Google" id="ProtNLM"/>
    </source>
</evidence>
<dbReference type="InterPro" id="IPR029028">
    <property type="entry name" value="Alpha/beta_knot_MTases"/>
</dbReference>
<dbReference type="InterPro" id="IPR005304">
    <property type="entry name" value="Rbsml_bgen_MeTrfase_EMG1/NEP1"/>
</dbReference>
<keyword evidence="9" id="KW-0694">RNA-binding</keyword>
<gene>
    <name evidence="12" type="ORF">TrST_g1718</name>
</gene>
<dbReference type="GO" id="GO:0070037">
    <property type="term" value="F:rRNA (pseudouridine) methyltransferase activity"/>
    <property type="evidence" value="ECO:0007669"/>
    <property type="project" value="InterPro"/>
</dbReference>
<evidence type="ECO:0000256" key="7">
    <source>
        <dbReference type="ARBA" id="ARBA00022691"/>
    </source>
</evidence>
<dbReference type="CDD" id="cd18088">
    <property type="entry name" value="Nep1-like"/>
    <property type="match status" value="1"/>
</dbReference>
<keyword evidence="3" id="KW-0690">Ribosome biogenesis</keyword>
<dbReference type="PANTHER" id="PTHR12636">
    <property type="entry name" value="NEP1/MRA1"/>
    <property type="match status" value="1"/>
</dbReference>
<evidence type="ECO:0000256" key="8">
    <source>
        <dbReference type="ARBA" id="ARBA00022730"/>
    </source>
</evidence>
<name>A0A9W7BIQ4_9STRA</name>
<protein>
    <recommendedName>
        <fullName evidence="14">Ribosomal RNA small subunit methyltransferase NEP1</fullName>
    </recommendedName>
</protein>
<dbReference type="AlphaFoldDB" id="A0A9W7BIQ4"/>
<proteinExistence type="inferred from homology"/>
<dbReference type="GO" id="GO:0070475">
    <property type="term" value="P:rRNA base methylation"/>
    <property type="evidence" value="ECO:0007669"/>
    <property type="project" value="InterPro"/>
</dbReference>
<evidence type="ECO:0000256" key="11">
    <source>
        <dbReference type="SAM" id="MobiDB-lite"/>
    </source>
</evidence>
<dbReference type="GO" id="GO:0019843">
    <property type="term" value="F:rRNA binding"/>
    <property type="evidence" value="ECO:0007669"/>
    <property type="project" value="UniProtKB-KW"/>
</dbReference>
<evidence type="ECO:0000256" key="2">
    <source>
        <dbReference type="ARBA" id="ARBA00008115"/>
    </source>
</evidence>
<dbReference type="Pfam" id="PF03587">
    <property type="entry name" value="EMG1"/>
    <property type="match status" value="1"/>
</dbReference>
<sequence>MPKVGRKRKFGDSPSTSAPPKSGPVAADDSDDETDTKGQYPVIVYLDQARLETVKTKKGDFEVLNCDDHRDLLRKNKKDHKEFRPDIAHQELLALIDSPLNKAGKLKIYMRTHKNVLMEINPAIRIPRTYKRFSGLMVQLLHKLKIKAANTNTTLLKVIKNPFQNHLPAGTRVYGMSCTGTLYKPDALARSLYGDGQMEGENPKGPVCFVIGAMAAGHITIDEHPYIEEMFSISEYPLSGACAIARLCGAIEAEMGIV</sequence>
<evidence type="ECO:0000256" key="10">
    <source>
        <dbReference type="ARBA" id="ARBA00023242"/>
    </source>
</evidence>
<reference evidence="13" key="1">
    <citation type="journal article" date="2023" name="Commun. Biol.">
        <title>Genome analysis of Parmales, the sister group of diatoms, reveals the evolutionary specialization of diatoms from phago-mixotrophs to photoautotrophs.</title>
        <authorList>
            <person name="Ban H."/>
            <person name="Sato S."/>
            <person name="Yoshikawa S."/>
            <person name="Yamada K."/>
            <person name="Nakamura Y."/>
            <person name="Ichinomiya M."/>
            <person name="Sato N."/>
            <person name="Blanc-Mathieu R."/>
            <person name="Endo H."/>
            <person name="Kuwata A."/>
            <person name="Ogata H."/>
        </authorList>
    </citation>
    <scope>NUCLEOTIDE SEQUENCE [LARGE SCALE GENOMIC DNA]</scope>
    <source>
        <strain evidence="13">NIES 3701</strain>
    </source>
</reference>
<keyword evidence="6" id="KW-0808">Transferase</keyword>
<feature type="region of interest" description="Disordered" evidence="11">
    <location>
        <begin position="1"/>
        <end position="38"/>
    </location>
</feature>
<keyword evidence="10" id="KW-0539">Nucleus</keyword>
<keyword evidence="7" id="KW-0949">S-adenosyl-L-methionine</keyword>
<dbReference type="PANTHER" id="PTHR12636:SF5">
    <property type="entry name" value="RIBOSOMAL RNA SMALL SUBUNIT METHYLTRANSFERASE NEP1"/>
    <property type="match status" value="1"/>
</dbReference>
<keyword evidence="4" id="KW-0698">rRNA processing</keyword>
<dbReference type="Gene3D" id="3.40.1280.10">
    <property type="match status" value="1"/>
</dbReference>
<evidence type="ECO:0000256" key="5">
    <source>
        <dbReference type="ARBA" id="ARBA00022603"/>
    </source>
</evidence>
<evidence type="ECO:0000256" key="4">
    <source>
        <dbReference type="ARBA" id="ARBA00022552"/>
    </source>
</evidence>
<dbReference type="GO" id="GO:0032040">
    <property type="term" value="C:small-subunit processome"/>
    <property type="evidence" value="ECO:0007669"/>
    <property type="project" value="TreeGrafter"/>
</dbReference>
<dbReference type="EMBL" id="BRXY01000382">
    <property type="protein sequence ID" value="GMH91161.1"/>
    <property type="molecule type" value="Genomic_DNA"/>
</dbReference>
<evidence type="ECO:0000256" key="3">
    <source>
        <dbReference type="ARBA" id="ARBA00022517"/>
    </source>
</evidence>
<evidence type="ECO:0000256" key="9">
    <source>
        <dbReference type="ARBA" id="ARBA00022884"/>
    </source>
</evidence>
<keyword evidence="5" id="KW-0489">Methyltransferase</keyword>
<dbReference type="OrthoDB" id="269804at2759"/>
<keyword evidence="13" id="KW-1185">Reference proteome</keyword>
<evidence type="ECO:0000256" key="6">
    <source>
        <dbReference type="ARBA" id="ARBA00022679"/>
    </source>
</evidence>
<evidence type="ECO:0000313" key="13">
    <source>
        <dbReference type="Proteomes" id="UP001165085"/>
    </source>
</evidence>
<comment type="caution">
    <text evidence="12">The sequence shown here is derived from an EMBL/GenBank/DDBJ whole genome shotgun (WGS) entry which is preliminary data.</text>
</comment>
<dbReference type="InterPro" id="IPR029026">
    <property type="entry name" value="tRNA_m1G_MTases_N"/>
</dbReference>
<organism evidence="12 13">
    <name type="scientific">Triparma strigata</name>
    <dbReference type="NCBI Taxonomy" id="1606541"/>
    <lineage>
        <taxon>Eukaryota</taxon>
        <taxon>Sar</taxon>
        <taxon>Stramenopiles</taxon>
        <taxon>Ochrophyta</taxon>
        <taxon>Bolidophyceae</taxon>
        <taxon>Parmales</taxon>
        <taxon>Triparmaceae</taxon>
        <taxon>Triparma</taxon>
    </lineage>
</organism>
<evidence type="ECO:0000256" key="1">
    <source>
        <dbReference type="ARBA" id="ARBA00004604"/>
    </source>
</evidence>